<comment type="subunit">
    <text evidence="10">Homodimer.</text>
</comment>
<name>A0A2U2N3U7_9GAMM</name>
<comment type="caution">
    <text evidence="13">The sequence shown here is derived from an EMBL/GenBank/DDBJ whole genome shotgun (WGS) entry which is preliminary data.</text>
</comment>
<dbReference type="AlphaFoldDB" id="A0A2U2N3U7"/>
<accession>A0A2U2N3U7</accession>
<evidence type="ECO:0000256" key="1">
    <source>
        <dbReference type="ARBA" id="ARBA00004496"/>
    </source>
</evidence>
<dbReference type="PANTHER" id="PTHR43693:SF1">
    <property type="entry name" value="PROTEIN PHOSPHATASE CHEZ"/>
    <property type="match status" value="1"/>
</dbReference>
<dbReference type="GO" id="GO:0006935">
    <property type="term" value="P:chemotaxis"/>
    <property type="evidence" value="ECO:0007669"/>
    <property type="project" value="UniProtKB-KW"/>
</dbReference>
<evidence type="ECO:0000256" key="4">
    <source>
        <dbReference type="ARBA" id="ARBA00022490"/>
    </source>
</evidence>
<proteinExistence type="inferred from homology"/>
<organism evidence="13 14">
    <name type="scientific">Sediminicurvatus halobius</name>
    <dbReference type="NCBI Taxonomy" id="2182432"/>
    <lineage>
        <taxon>Bacteria</taxon>
        <taxon>Pseudomonadati</taxon>
        <taxon>Pseudomonadota</taxon>
        <taxon>Gammaproteobacteria</taxon>
        <taxon>Chromatiales</taxon>
        <taxon>Ectothiorhodospiraceae</taxon>
        <taxon>Sediminicurvatus</taxon>
    </lineage>
</organism>
<comment type="subcellular location">
    <subcellularLocation>
        <location evidence="1 10">Cytoplasm</location>
    </subcellularLocation>
</comment>
<evidence type="ECO:0000256" key="11">
    <source>
        <dbReference type="PIRSR" id="PIRSR002884-1"/>
    </source>
</evidence>
<dbReference type="EMBL" id="QFFI01000009">
    <property type="protein sequence ID" value="PWG63772.1"/>
    <property type="molecule type" value="Genomic_DNA"/>
</dbReference>
<comment type="function">
    <text evidence="10">Plays an important role in bacterial chemotaxis signal transduction pathway by accelerating the dephosphorylation of phosphorylated CheY (CheY-P).</text>
</comment>
<evidence type="ECO:0000256" key="3">
    <source>
        <dbReference type="ARBA" id="ARBA00018484"/>
    </source>
</evidence>
<keyword evidence="6 10" id="KW-0283">Flagellar rotation</keyword>
<dbReference type="GO" id="GO:0009288">
    <property type="term" value="C:bacterial-type flagellum"/>
    <property type="evidence" value="ECO:0007669"/>
    <property type="project" value="InterPro"/>
</dbReference>
<evidence type="ECO:0000256" key="6">
    <source>
        <dbReference type="ARBA" id="ARBA00022779"/>
    </source>
</evidence>
<dbReference type="GO" id="GO:0097588">
    <property type="term" value="P:archaeal or bacterial-type flagellum-dependent cell motility"/>
    <property type="evidence" value="ECO:0007669"/>
    <property type="project" value="UniProtKB-KW"/>
</dbReference>
<dbReference type="GO" id="GO:0050920">
    <property type="term" value="P:regulation of chemotaxis"/>
    <property type="evidence" value="ECO:0007669"/>
    <property type="project" value="InterPro"/>
</dbReference>
<dbReference type="InterPro" id="IPR050992">
    <property type="entry name" value="CheZ_family_phosphatases"/>
</dbReference>
<reference evidence="13 14" key="1">
    <citation type="submission" date="2018-05" db="EMBL/GenBank/DDBJ databases">
        <title>Spiribacter halobius sp. nov., a moderately halophilic bacterium isolated from marine solar saltern.</title>
        <authorList>
            <person name="Zheng W.-S."/>
            <person name="Lu D.-C."/>
            <person name="Du Z.-J."/>
        </authorList>
    </citation>
    <scope>NUCLEOTIDE SEQUENCE [LARGE SCALE GENOMIC DNA]</scope>
    <source>
        <strain evidence="13 14">E85</strain>
    </source>
</reference>
<feature type="compositionally biased region" description="Basic and acidic residues" evidence="12">
    <location>
        <begin position="205"/>
        <end position="216"/>
    </location>
</feature>
<keyword evidence="7 10" id="KW-0378">Hydrolase</keyword>
<dbReference type="OrthoDB" id="9773007at2"/>
<keyword evidence="14" id="KW-1185">Reference proteome</keyword>
<dbReference type="InterPro" id="IPR007439">
    <property type="entry name" value="Chemotax_Pase_CheZ"/>
</dbReference>
<dbReference type="EC" id="3.1.3.-" evidence="10"/>
<dbReference type="SUPFAM" id="SSF75708">
    <property type="entry name" value="Chemotaxis phosphatase CheZ"/>
    <property type="match status" value="1"/>
</dbReference>
<dbReference type="Pfam" id="PF04344">
    <property type="entry name" value="CheZ"/>
    <property type="match status" value="1"/>
</dbReference>
<keyword evidence="4 10" id="KW-0963">Cytoplasm</keyword>
<evidence type="ECO:0000256" key="10">
    <source>
        <dbReference type="PIRNR" id="PIRNR002884"/>
    </source>
</evidence>
<protein>
    <recommendedName>
        <fullName evidence="3 10">Protein phosphatase CheZ</fullName>
        <ecNumber evidence="10">3.1.3.-</ecNumber>
    </recommendedName>
    <alternativeName>
        <fullName evidence="9 10">Chemotaxis protein CheZ</fullName>
    </alternativeName>
</protein>
<sequence>MDEYLAHARELVRQIEAGEEDAARVTVEALARLRERELFRELGTLTRELHEALKSFKVDTRLGDIAANDIPDARERLNHVIELTEQAAHRTLTAIESGLPLAEGLAGEAGKLAERWQRFRQRELSAAEFRELSRDIEAYLQRCGGEAATLQAHLSDALMAQDYQDITGQIIRRVIGLVQEVEDGLVELVRISGHRIAEETPAAADKADDQEADRRGRGPAIPGQEGDVVSGQDEVDDLLSSLGF</sequence>
<evidence type="ECO:0000256" key="12">
    <source>
        <dbReference type="SAM" id="MobiDB-lite"/>
    </source>
</evidence>
<evidence type="ECO:0000256" key="2">
    <source>
        <dbReference type="ARBA" id="ARBA00005908"/>
    </source>
</evidence>
<dbReference type="PANTHER" id="PTHR43693">
    <property type="entry name" value="PROTEIN PHOSPHATASE CHEZ"/>
    <property type="match status" value="1"/>
</dbReference>
<keyword evidence="8 10" id="KW-0904">Protein phosphatase</keyword>
<feature type="site" description="Enhances dephosphorylation of CheY-P" evidence="11">
    <location>
        <position position="169"/>
    </location>
</feature>
<keyword evidence="5 10" id="KW-0145">Chemotaxis</keyword>
<dbReference type="Proteomes" id="UP000245474">
    <property type="component" value="Unassembled WGS sequence"/>
</dbReference>
<feature type="region of interest" description="Disordered" evidence="12">
    <location>
        <begin position="199"/>
        <end position="244"/>
    </location>
</feature>
<comment type="similarity">
    <text evidence="2 10">Belongs to the CheZ family.</text>
</comment>
<evidence type="ECO:0000256" key="5">
    <source>
        <dbReference type="ARBA" id="ARBA00022500"/>
    </source>
</evidence>
<dbReference type="GO" id="GO:0005737">
    <property type="term" value="C:cytoplasm"/>
    <property type="evidence" value="ECO:0007669"/>
    <property type="project" value="UniProtKB-SubCell"/>
</dbReference>
<dbReference type="PIRSF" id="PIRSF002884">
    <property type="entry name" value="CheZ"/>
    <property type="match status" value="1"/>
</dbReference>
<evidence type="ECO:0000256" key="9">
    <source>
        <dbReference type="ARBA" id="ARBA00029599"/>
    </source>
</evidence>
<evidence type="ECO:0000256" key="8">
    <source>
        <dbReference type="ARBA" id="ARBA00022912"/>
    </source>
</evidence>
<evidence type="ECO:0000256" key="7">
    <source>
        <dbReference type="ARBA" id="ARBA00022801"/>
    </source>
</evidence>
<evidence type="ECO:0000313" key="13">
    <source>
        <dbReference type="EMBL" id="PWG63772.1"/>
    </source>
</evidence>
<evidence type="ECO:0000313" key="14">
    <source>
        <dbReference type="Proteomes" id="UP000245474"/>
    </source>
</evidence>
<dbReference type="Gene3D" id="1.10.287.500">
    <property type="entry name" value="Helix hairpin bin"/>
    <property type="match status" value="1"/>
</dbReference>
<gene>
    <name evidence="13" type="ORF">DEM34_07235</name>
</gene>
<dbReference type="GO" id="GO:0004721">
    <property type="term" value="F:phosphoprotein phosphatase activity"/>
    <property type="evidence" value="ECO:0007669"/>
    <property type="project" value="UniProtKB-KW"/>
</dbReference>